<organism evidence="2 3">
    <name type="scientific">Favolaschia claudopus</name>
    <dbReference type="NCBI Taxonomy" id="2862362"/>
    <lineage>
        <taxon>Eukaryota</taxon>
        <taxon>Fungi</taxon>
        <taxon>Dikarya</taxon>
        <taxon>Basidiomycota</taxon>
        <taxon>Agaricomycotina</taxon>
        <taxon>Agaricomycetes</taxon>
        <taxon>Agaricomycetidae</taxon>
        <taxon>Agaricales</taxon>
        <taxon>Marasmiineae</taxon>
        <taxon>Mycenaceae</taxon>
        <taxon>Favolaschia</taxon>
    </lineage>
</organism>
<sequence length="332" mass="36216">MPVLPPSSTSLSVIIFVLICVAICVGAGTCGFALYFAAKYAKEWMGKRARTLDVETTVTLFVSAPAASNATTVGVARASRQAKARMALRIARECIPSPRFIKHLPPHITAVIAQARFAAERRRLVKRPSPLRFGFTADDLKRQAAAATLKAAFEQMPITLKIGVPSKIPKVDGPKVLGNVALRCHFKQMNEYEVPARFDTSRRRILPGLSPLRMAYSAEDAKRAAAAAALQSAFENMPSTLKIGVPSKIPKVDVPKVLGNVAPRCHLKQLNEYEVPARFDTSRRRILPGLSPLRMVYSAEDAKRAAAAASLRSAFENMPSVRRPSLFLLSIL</sequence>
<proteinExistence type="predicted"/>
<feature type="transmembrane region" description="Helical" evidence="1">
    <location>
        <begin position="12"/>
        <end position="38"/>
    </location>
</feature>
<keyword evidence="1" id="KW-0472">Membrane</keyword>
<evidence type="ECO:0000313" key="3">
    <source>
        <dbReference type="Proteomes" id="UP001362999"/>
    </source>
</evidence>
<name>A0AAW0AVY4_9AGAR</name>
<dbReference type="EMBL" id="JAWWNJ010000047">
    <property type="protein sequence ID" value="KAK7017633.1"/>
    <property type="molecule type" value="Genomic_DNA"/>
</dbReference>
<comment type="caution">
    <text evidence="2">The sequence shown here is derived from an EMBL/GenBank/DDBJ whole genome shotgun (WGS) entry which is preliminary data.</text>
</comment>
<dbReference type="AlphaFoldDB" id="A0AAW0AVY4"/>
<keyword evidence="1" id="KW-1133">Transmembrane helix</keyword>
<evidence type="ECO:0000313" key="2">
    <source>
        <dbReference type="EMBL" id="KAK7017633.1"/>
    </source>
</evidence>
<keyword evidence="3" id="KW-1185">Reference proteome</keyword>
<evidence type="ECO:0000256" key="1">
    <source>
        <dbReference type="SAM" id="Phobius"/>
    </source>
</evidence>
<accession>A0AAW0AVY4</accession>
<keyword evidence="1" id="KW-0812">Transmembrane</keyword>
<protein>
    <submittedName>
        <fullName evidence="2">Uncharacterized protein</fullName>
    </submittedName>
</protein>
<dbReference type="Proteomes" id="UP001362999">
    <property type="component" value="Unassembled WGS sequence"/>
</dbReference>
<reference evidence="2 3" key="1">
    <citation type="journal article" date="2024" name="J Genomics">
        <title>Draft genome sequencing and assembly of Favolaschia claudopus CIRM-BRFM 2984 isolated from oak limbs.</title>
        <authorList>
            <person name="Navarro D."/>
            <person name="Drula E."/>
            <person name="Chaduli D."/>
            <person name="Cazenave R."/>
            <person name="Ahrendt S."/>
            <person name="Wang J."/>
            <person name="Lipzen A."/>
            <person name="Daum C."/>
            <person name="Barry K."/>
            <person name="Grigoriev I.V."/>
            <person name="Favel A."/>
            <person name="Rosso M.N."/>
            <person name="Martin F."/>
        </authorList>
    </citation>
    <scope>NUCLEOTIDE SEQUENCE [LARGE SCALE GENOMIC DNA]</scope>
    <source>
        <strain evidence="2 3">CIRM-BRFM 2984</strain>
    </source>
</reference>
<gene>
    <name evidence="2" type="ORF">R3P38DRAFT_1310778</name>
</gene>